<organism evidence="2 3">
    <name type="scientific">Lingula anatina</name>
    <name type="common">Brachiopod</name>
    <name type="synonym">Lingula unguis</name>
    <dbReference type="NCBI Taxonomy" id="7574"/>
    <lineage>
        <taxon>Eukaryota</taxon>
        <taxon>Metazoa</taxon>
        <taxon>Spiralia</taxon>
        <taxon>Lophotrochozoa</taxon>
        <taxon>Brachiopoda</taxon>
        <taxon>Linguliformea</taxon>
        <taxon>Lingulata</taxon>
        <taxon>Lingulida</taxon>
        <taxon>Linguloidea</taxon>
        <taxon>Lingulidae</taxon>
        <taxon>Lingula</taxon>
    </lineage>
</organism>
<feature type="compositionally biased region" description="Basic and acidic residues" evidence="1">
    <location>
        <begin position="189"/>
        <end position="199"/>
    </location>
</feature>
<dbReference type="STRING" id="7574.A0A1S3HPI9"/>
<dbReference type="GO" id="GO:0048311">
    <property type="term" value="P:mitochondrion distribution"/>
    <property type="evidence" value="ECO:0007669"/>
    <property type="project" value="TreeGrafter"/>
</dbReference>
<feature type="region of interest" description="Disordered" evidence="1">
    <location>
        <begin position="183"/>
        <end position="203"/>
    </location>
</feature>
<dbReference type="PANTHER" id="PTHR15751">
    <property type="entry name" value="TRAFFICKING KINESIN-BINDING PROTEIN"/>
    <property type="match status" value="1"/>
</dbReference>
<dbReference type="GO" id="GO:0006605">
    <property type="term" value="P:protein targeting"/>
    <property type="evidence" value="ECO:0007669"/>
    <property type="project" value="TreeGrafter"/>
</dbReference>
<evidence type="ECO:0000313" key="2">
    <source>
        <dbReference type="Proteomes" id="UP000085678"/>
    </source>
</evidence>
<dbReference type="AlphaFoldDB" id="A0A1S3HPI9"/>
<keyword evidence="2" id="KW-1185">Reference proteome</keyword>
<sequence length="409" mass="43490">MSGGSFSGMSSWSGYALHGGGYAPGFRIPEKLQIVKPIEGSATLHQWQRLATPHLGGIFEERPGVQTKGERKLDMEEEVYSLSDFEEDEVCNPGKCCELASFTFTLTDSKIIHPDQNYAPVAETVVTSSAKGSISSVSSVPNLLSPQGNKGTSTFSMSLGLAATLQERGITAAKTWEETLLNQQGKQTLGDKDGLDKPTEGSPIRYNYSLSNLPGRFPSIVTETIYDATKMASRSSAIYTSATTNCTYSTTASGLSSFPSLGTMMSSSASTGSLASSSVTKPASALDLTHVSIMDKILNIGISRIMTSDSNDDIKKDSTGSHHDPHNSKPPLAPLSIQIDSPTETQGSKEPSTPPNSPTFMISNPLLQLNKLQFARGPELGIYGSMPGVNPRKISKSKTHEELGATGGH</sequence>
<dbReference type="GeneID" id="106157031"/>
<dbReference type="Proteomes" id="UP000085678">
    <property type="component" value="Unplaced"/>
</dbReference>
<gene>
    <name evidence="3" type="primary">LOC106157031</name>
</gene>
<evidence type="ECO:0000256" key="1">
    <source>
        <dbReference type="SAM" id="MobiDB-lite"/>
    </source>
</evidence>
<dbReference type="GO" id="GO:0047496">
    <property type="term" value="P:vesicle transport along microtubule"/>
    <property type="evidence" value="ECO:0007669"/>
    <property type="project" value="TreeGrafter"/>
</dbReference>
<reference evidence="3" key="1">
    <citation type="submission" date="2025-08" db="UniProtKB">
        <authorList>
            <consortium name="RefSeq"/>
        </authorList>
    </citation>
    <scope>IDENTIFICATION</scope>
    <source>
        <tissue evidence="3">Gonads</tissue>
    </source>
</reference>
<dbReference type="OrthoDB" id="10067624at2759"/>
<evidence type="ECO:0000313" key="3">
    <source>
        <dbReference type="RefSeq" id="XP_013387950.1"/>
    </source>
</evidence>
<proteinExistence type="predicted"/>
<accession>A0A1S3HPI9</accession>
<feature type="region of interest" description="Disordered" evidence="1">
    <location>
        <begin position="308"/>
        <end position="362"/>
    </location>
</feature>
<dbReference type="GO" id="GO:0017022">
    <property type="term" value="F:myosin binding"/>
    <property type="evidence" value="ECO:0007669"/>
    <property type="project" value="TreeGrafter"/>
</dbReference>
<dbReference type="InParanoid" id="A0A1S3HPI9"/>
<dbReference type="PANTHER" id="PTHR15751:SF12">
    <property type="entry name" value="TRAFFICKING KINESIN-BINDING PROTEIN MILT"/>
    <property type="match status" value="1"/>
</dbReference>
<feature type="region of interest" description="Disordered" evidence="1">
    <location>
        <begin position="381"/>
        <end position="409"/>
    </location>
</feature>
<protein>
    <submittedName>
        <fullName evidence="3">Trafficking kinesin-binding protein 1-like</fullName>
    </submittedName>
</protein>
<name>A0A1S3HPI9_LINAN</name>
<feature type="compositionally biased region" description="Polar residues" evidence="1">
    <location>
        <begin position="338"/>
        <end position="351"/>
    </location>
</feature>
<dbReference type="GO" id="GO:0031410">
    <property type="term" value="C:cytoplasmic vesicle"/>
    <property type="evidence" value="ECO:0007669"/>
    <property type="project" value="TreeGrafter"/>
</dbReference>
<dbReference type="KEGG" id="lak:106157031"/>
<dbReference type="InterPro" id="IPR051946">
    <property type="entry name" value="Intracell_Traff-Reg"/>
</dbReference>
<dbReference type="GO" id="GO:0005739">
    <property type="term" value="C:mitochondrion"/>
    <property type="evidence" value="ECO:0007669"/>
    <property type="project" value="TreeGrafter"/>
</dbReference>
<feature type="compositionally biased region" description="Basic and acidic residues" evidence="1">
    <location>
        <begin position="312"/>
        <end position="327"/>
    </location>
</feature>
<dbReference type="RefSeq" id="XP_013387950.1">
    <property type="nucleotide sequence ID" value="XM_013532496.1"/>
</dbReference>